<proteinExistence type="predicted"/>
<dbReference type="InterPro" id="IPR021874">
    <property type="entry name" value="Phage_Mu_Gp27"/>
</dbReference>
<reference evidence="1" key="1">
    <citation type="submission" date="2019-12" db="EMBL/GenBank/DDBJ databases">
        <title>High-Quality draft genome sequences of three cyanobacteria isolated from the limestone walls of the Old Cathedral of Coimbra.</title>
        <authorList>
            <person name="Tiago I."/>
            <person name="Soares F."/>
            <person name="Portugal A."/>
        </authorList>
    </citation>
    <scope>NUCLEOTIDE SEQUENCE [LARGE SCALE GENOMIC DNA]</scope>
    <source>
        <strain evidence="1">C</strain>
    </source>
</reference>
<comment type="caution">
    <text evidence="1">The sequence shown here is derived from an EMBL/GenBank/DDBJ whole genome shotgun (WGS) entry which is preliminary data.</text>
</comment>
<organism evidence="1 2">
    <name type="scientific">Petrachloros mirabilis ULC683</name>
    <dbReference type="NCBI Taxonomy" id="2781853"/>
    <lineage>
        <taxon>Bacteria</taxon>
        <taxon>Bacillati</taxon>
        <taxon>Cyanobacteriota</taxon>
        <taxon>Cyanophyceae</taxon>
        <taxon>Synechococcales</taxon>
        <taxon>Petrachlorosaceae</taxon>
        <taxon>Petrachloros</taxon>
        <taxon>Petrachloros mirabilis</taxon>
    </lineage>
</organism>
<keyword evidence="2" id="KW-1185">Reference proteome</keyword>
<dbReference type="Proteomes" id="UP000607397">
    <property type="component" value="Unassembled WGS sequence"/>
</dbReference>
<accession>A0A8K2A784</accession>
<dbReference type="Pfam" id="PF11985">
    <property type="entry name" value="Phage_Mu_Gp27"/>
    <property type="match status" value="1"/>
</dbReference>
<evidence type="ECO:0000313" key="2">
    <source>
        <dbReference type="Proteomes" id="UP000607397"/>
    </source>
</evidence>
<sequence length="176" mass="19552">MGPRSKINQLPPHIKAEVDQRLITGGFANYRDLVDWINERLAGEGRVLRLSLAGVHRYGQGLEEEVAALRLATEQAKAIVEATPDEEGAMAEALLRLNQQKLFKALLNYSGGEEMDLSKLTRAIADLNRSAISVKKYAAEVKEKLSAKFAALEKQQGQGFDQATLQRVRQEIYGIF</sequence>
<protein>
    <submittedName>
        <fullName evidence="1">DUF3486 family protein</fullName>
    </submittedName>
</protein>
<dbReference type="EMBL" id="WVIC01000015">
    <property type="protein sequence ID" value="NCJ06664.1"/>
    <property type="molecule type" value="Genomic_DNA"/>
</dbReference>
<evidence type="ECO:0000313" key="1">
    <source>
        <dbReference type="EMBL" id="NCJ06664.1"/>
    </source>
</evidence>
<gene>
    <name evidence="1" type="ORF">GS597_09125</name>
</gene>
<dbReference type="AlphaFoldDB" id="A0A8K2A784"/>
<name>A0A8K2A784_9CYAN</name>
<dbReference type="RefSeq" id="WP_161825141.1">
    <property type="nucleotide sequence ID" value="NZ_WVIC01000015.1"/>
</dbReference>